<dbReference type="PATRIC" id="fig|880071.3.peg.3100"/>
<dbReference type="Gene3D" id="3.30.420.40">
    <property type="match status" value="2"/>
</dbReference>
<dbReference type="InterPro" id="IPR005338">
    <property type="entry name" value="Anhydro_N_Ac-Mur_kinase"/>
</dbReference>
<dbReference type="Proteomes" id="UP000006054">
    <property type="component" value="Chromosome"/>
</dbReference>
<protein>
    <submittedName>
        <fullName evidence="1">Molecular chaperone</fullName>
    </submittedName>
</protein>
<sequence>MKKIYHSIGLMSGTSLDGLDIALCQFENYTKNNSSLWNYKIIKTEFVEYDKTWKNKLQNAHLLSAFELKKLETEWTDFLVKKINKFVLQSKMDFTSLDCLSSHGHTVFHQPIQKNKNQKKEQLGFTLQIGNGAMLAEQTGFRVVCDFRQTDVALGGQGAPLVPIGDELLFSDYDFCLNLGGIANISFNKDKKNINSRFAFDICPCNMVLNYLSSRLGFEYDEGGKLAKKGKIDKKLLQKLNDLEFYKQDYPKSLGREWVEKFVFPLLETEILSQNELVIKDLLHTCTYHSAFQIAESITKIELTLPKMKTKRKLLITGGGAYNDLLIDYLNKLLPTIEVEKGSETLIAYKEALIFAFLGVLRLRGETNTLASVTGATKNSCGGSIYLAESEVAIFLES</sequence>
<dbReference type="InterPro" id="IPR043129">
    <property type="entry name" value="ATPase_NBD"/>
</dbReference>
<keyword evidence="2" id="KW-1185">Reference proteome</keyword>
<evidence type="ECO:0000313" key="2">
    <source>
        <dbReference type="Proteomes" id="UP000006054"/>
    </source>
</evidence>
<dbReference type="GO" id="GO:0016773">
    <property type="term" value="F:phosphotransferase activity, alcohol group as acceptor"/>
    <property type="evidence" value="ECO:0007669"/>
    <property type="project" value="InterPro"/>
</dbReference>
<dbReference type="EMBL" id="CP003345">
    <property type="protein sequence ID" value="AFM05444.1"/>
    <property type="molecule type" value="Genomic_DNA"/>
</dbReference>
<dbReference type="Pfam" id="PF03702">
    <property type="entry name" value="AnmK"/>
    <property type="match status" value="1"/>
</dbReference>
<proteinExistence type="predicted"/>
<dbReference type="eggNOG" id="COG2377">
    <property type="taxonomic scope" value="Bacteria"/>
</dbReference>
<organism evidence="1 2">
    <name type="scientific">Bernardetia litoralis (strain ATCC 23117 / DSM 6794 / NBRC 15988 / NCIMB 1366 / Fx l1 / Sio-4)</name>
    <name type="common">Flexibacter litoralis</name>
    <dbReference type="NCBI Taxonomy" id="880071"/>
    <lineage>
        <taxon>Bacteria</taxon>
        <taxon>Pseudomonadati</taxon>
        <taxon>Bacteroidota</taxon>
        <taxon>Cytophagia</taxon>
        <taxon>Cytophagales</taxon>
        <taxon>Bernardetiaceae</taxon>
        <taxon>Bernardetia</taxon>
    </lineage>
</organism>
<dbReference type="STRING" id="880071.Fleli_3104"/>
<dbReference type="GO" id="GO:0009254">
    <property type="term" value="P:peptidoglycan turnover"/>
    <property type="evidence" value="ECO:0007669"/>
    <property type="project" value="InterPro"/>
</dbReference>
<dbReference type="NCBIfam" id="NF007144">
    <property type="entry name" value="PRK09585.2-3"/>
    <property type="match status" value="1"/>
</dbReference>
<name>I4ANA9_BERLS</name>
<dbReference type="PANTHER" id="PTHR30605">
    <property type="entry name" value="ANHYDRO-N-ACETYLMURAMIC ACID KINASE"/>
    <property type="match status" value="1"/>
</dbReference>
<dbReference type="PANTHER" id="PTHR30605:SF0">
    <property type="entry name" value="ANHYDRO-N-ACETYLMURAMIC ACID KINASE"/>
    <property type="match status" value="1"/>
</dbReference>
<dbReference type="RefSeq" id="WP_014798875.1">
    <property type="nucleotide sequence ID" value="NC_018018.1"/>
</dbReference>
<accession>I4ANA9</accession>
<evidence type="ECO:0000313" key="1">
    <source>
        <dbReference type="EMBL" id="AFM05444.1"/>
    </source>
</evidence>
<dbReference type="OrthoDB" id="9763949at2"/>
<gene>
    <name evidence="1" type="ordered locus">Fleli_3104</name>
</gene>
<dbReference type="KEGG" id="fli:Fleli_3104"/>
<dbReference type="SUPFAM" id="SSF53067">
    <property type="entry name" value="Actin-like ATPase domain"/>
    <property type="match status" value="1"/>
</dbReference>
<reference evidence="2" key="1">
    <citation type="submission" date="2012-06" db="EMBL/GenBank/DDBJ databases">
        <title>The complete genome of Flexibacter litoralis DSM 6794.</title>
        <authorList>
            <person name="Lucas S."/>
            <person name="Copeland A."/>
            <person name="Lapidus A."/>
            <person name="Glavina del Rio T."/>
            <person name="Dalin E."/>
            <person name="Tice H."/>
            <person name="Bruce D."/>
            <person name="Goodwin L."/>
            <person name="Pitluck S."/>
            <person name="Peters L."/>
            <person name="Ovchinnikova G."/>
            <person name="Lu M."/>
            <person name="Kyrpides N."/>
            <person name="Mavromatis K."/>
            <person name="Ivanova N."/>
            <person name="Brettin T."/>
            <person name="Detter J.C."/>
            <person name="Han C."/>
            <person name="Larimer F."/>
            <person name="Land M."/>
            <person name="Hauser L."/>
            <person name="Markowitz V."/>
            <person name="Cheng J.-F."/>
            <person name="Hugenholtz P."/>
            <person name="Woyke T."/>
            <person name="Wu D."/>
            <person name="Spring S."/>
            <person name="Lang E."/>
            <person name="Kopitz M."/>
            <person name="Brambilla E."/>
            <person name="Klenk H.-P."/>
            <person name="Eisen J.A."/>
        </authorList>
    </citation>
    <scope>NUCLEOTIDE SEQUENCE [LARGE SCALE GENOMIC DNA]</scope>
    <source>
        <strain evidence="2">ATCC 23117 / DSM 6794 / NBRC 15988 / NCIMB 1366 / Sio-4</strain>
    </source>
</reference>
<dbReference type="GO" id="GO:0005524">
    <property type="term" value="F:ATP binding"/>
    <property type="evidence" value="ECO:0007669"/>
    <property type="project" value="InterPro"/>
</dbReference>
<dbReference type="HOGENOM" id="CLU_038782_2_0_10"/>
<dbReference type="GO" id="GO:0006040">
    <property type="term" value="P:amino sugar metabolic process"/>
    <property type="evidence" value="ECO:0007669"/>
    <property type="project" value="InterPro"/>
</dbReference>
<dbReference type="AlphaFoldDB" id="I4ANA9"/>